<dbReference type="Pfam" id="PF00005">
    <property type="entry name" value="ABC_tran"/>
    <property type="match status" value="2"/>
</dbReference>
<dbReference type="SMART" id="SM00382">
    <property type="entry name" value="AAA"/>
    <property type="match status" value="2"/>
</dbReference>
<dbReference type="InterPro" id="IPR003593">
    <property type="entry name" value="AAA+_ATPase"/>
</dbReference>
<dbReference type="OrthoDB" id="6500128at2759"/>
<evidence type="ECO:0000256" key="1">
    <source>
        <dbReference type="ARBA" id="ARBA00004141"/>
    </source>
</evidence>
<feature type="domain" description="ABC transmembrane type-1" evidence="12">
    <location>
        <begin position="843"/>
        <end position="1139"/>
    </location>
</feature>
<feature type="transmembrane region" description="Helical" evidence="10">
    <location>
        <begin position="306"/>
        <end position="325"/>
    </location>
</feature>
<dbReference type="GO" id="GO:0015421">
    <property type="term" value="F:ABC-type oligopeptide transporter activity"/>
    <property type="evidence" value="ECO:0007669"/>
    <property type="project" value="TreeGrafter"/>
</dbReference>
<comment type="subcellular location">
    <subcellularLocation>
        <location evidence="1">Membrane</location>
        <topology evidence="1">Multi-pass membrane protein</topology>
    </subcellularLocation>
</comment>
<evidence type="ECO:0000256" key="10">
    <source>
        <dbReference type="SAM" id="Phobius"/>
    </source>
</evidence>
<dbReference type="GO" id="GO:0005743">
    <property type="term" value="C:mitochondrial inner membrane"/>
    <property type="evidence" value="ECO:0007669"/>
    <property type="project" value="TreeGrafter"/>
</dbReference>
<evidence type="ECO:0000256" key="9">
    <source>
        <dbReference type="SAM" id="MobiDB-lite"/>
    </source>
</evidence>
<dbReference type="PANTHER" id="PTHR43394:SF27">
    <property type="entry name" value="ATP-DEPENDENT TRANSLOCASE ABCB1-LIKE"/>
    <property type="match status" value="1"/>
</dbReference>
<dbReference type="GO" id="GO:0005524">
    <property type="term" value="F:ATP binding"/>
    <property type="evidence" value="ECO:0007669"/>
    <property type="project" value="UniProtKB-KW"/>
</dbReference>
<dbReference type="Gene3D" id="1.20.1560.10">
    <property type="entry name" value="ABC transporter type 1, transmembrane domain"/>
    <property type="match status" value="1"/>
</dbReference>
<keyword evidence="8 10" id="KW-0472">Membrane</keyword>
<feature type="domain" description="ABC transporter" evidence="11">
    <location>
        <begin position="508"/>
        <end position="754"/>
    </location>
</feature>
<feature type="transmembrane region" description="Helical" evidence="10">
    <location>
        <begin position="896"/>
        <end position="923"/>
    </location>
</feature>
<feature type="domain" description="ABC transmembrane type-1" evidence="12">
    <location>
        <begin position="175"/>
        <end position="471"/>
    </location>
</feature>
<dbReference type="PANTHER" id="PTHR43394">
    <property type="entry name" value="ATP-DEPENDENT PERMEASE MDL1, MITOCHONDRIAL"/>
    <property type="match status" value="1"/>
</dbReference>
<evidence type="ECO:0000313" key="13">
    <source>
        <dbReference type="EMBL" id="PWN25584.1"/>
    </source>
</evidence>
<protein>
    <submittedName>
        <fullName evidence="13">Putative Leptomycin B resistance protein pmd1</fullName>
    </submittedName>
</protein>
<dbReference type="GO" id="GO:0090374">
    <property type="term" value="P:oligopeptide export from mitochondrion"/>
    <property type="evidence" value="ECO:0007669"/>
    <property type="project" value="TreeGrafter"/>
</dbReference>
<feature type="transmembrane region" description="Helical" evidence="10">
    <location>
        <begin position="837"/>
        <end position="860"/>
    </location>
</feature>
<feature type="transmembrane region" description="Helical" evidence="10">
    <location>
        <begin position="996"/>
        <end position="1017"/>
    </location>
</feature>
<dbReference type="PROSITE" id="PS50893">
    <property type="entry name" value="ABC_TRANSPORTER_2"/>
    <property type="match status" value="2"/>
</dbReference>
<name>A0A316UKX3_9BASI</name>
<feature type="region of interest" description="Disordered" evidence="9">
    <location>
        <begin position="1"/>
        <end position="55"/>
    </location>
</feature>
<dbReference type="Proteomes" id="UP000245884">
    <property type="component" value="Unassembled WGS sequence"/>
</dbReference>
<feature type="transmembrane region" description="Helical" evidence="10">
    <location>
        <begin position="171"/>
        <end position="195"/>
    </location>
</feature>
<evidence type="ECO:0000256" key="4">
    <source>
        <dbReference type="ARBA" id="ARBA00022692"/>
    </source>
</evidence>
<keyword evidence="4 10" id="KW-0812">Transmembrane</keyword>
<dbReference type="GO" id="GO:0016887">
    <property type="term" value="F:ATP hydrolysis activity"/>
    <property type="evidence" value="ECO:0007669"/>
    <property type="project" value="InterPro"/>
</dbReference>
<dbReference type="EMBL" id="KZ819675">
    <property type="protein sequence ID" value="PWN25584.1"/>
    <property type="molecule type" value="Genomic_DNA"/>
</dbReference>
<keyword evidence="5" id="KW-0547">Nucleotide-binding</keyword>
<dbReference type="FunFam" id="3.40.50.300:FF:000205">
    <property type="entry name" value="ABC transporter B family member 4"/>
    <property type="match status" value="1"/>
</dbReference>
<dbReference type="CDD" id="cd18577">
    <property type="entry name" value="ABC_6TM_Pgp_ABCB1_D1_like"/>
    <property type="match status" value="1"/>
</dbReference>
<feature type="compositionally biased region" description="Low complexity" evidence="9">
    <location>
        <begin position="93"/>
        <end position="118"/>
    </location>
</feature>
<feature type="transmembrane region" description="Helical" evidence="10">
    <location>
        <begin position="233"/>
        <end position="254"/>
    </location>
</feature>
<dbReference type="CDD" id="cd18578">
    <property type="entry name" value="ABC_6TM_Pgp_ABCB1_D2_like"/>
    <property type="match status" value="1"/>
</dbReference>
<evidence type="ECO:0000259" key="12">
    <source>
        <dbReference type="PROSITE" id="PS50929"/>
    </source>
</evidence>
<keyword evidence="3" id="KW-0813">Transport</keyword>
<evidence type="ECO:0000259" key="11">
    <source>
        <dbReference type="PROSITE" id="PS50893"/>
    </source>
</evidence>
<gene>
    <name evidence="13" type="ORF">BDZ90DRAFT_234027</name>
</gene>
<evidence type="ECO:0000256" key="8">
    <source>
        <dbReference type="ARBA" id="ARBA00023136"/>
    </source>
</evidence>
<feature type="transmembrane region" description="Helical" evidence="10">
    <location>
        <begin position="331"/>
        <end position="352"/>
    </location>
</feature>
<dbReference type="InterPro" id="IPR027417">
    <property type="entry name" value="P-loop_NTPase"/>
</dbReference>
<dbReference type="PROSITE" id="PS00211">
    <property type="entry name" value="ABC_TRANSPORTER_1"/>
    <property type="match status" value="2"/>
</dbReference>
<evidence type="ECO:0000256" key="3">
    <source>
        <dbReference type="ARBA" id="ARBA00022448"/>
    </source>
</evidence>
<comment type="similarity">
    <text evidence="2">Belongs to the ABC transporter superfamily. ABCB family. Multidrug resistance exporter (TC 3.A.1.201) subfamily.</text>
</comment>
<dbReference type="SUPFAM" id="SSF52540">
    <property type="entry name" value="P-loop containing nucleoside triphosphate hydrolases"/>
    <property type="match status" value="2"/>
</dbReference>
<feature type="region of interest" description="Disordered" evidence="9">
    <location>
        <begin position="82"/>
        <end position="150"/>
    </location>
</feature>
<proteinExistence type="inferred from homology"/>
<dbReference type="Pfam" id="PF00664">
    <property type="entry name" value="ABC_membrane"/>
    <property type="match status" value="2"/>
</dbReference>
<keyword evidence="7 10" id="KW-1133">Transmembrane helix</keyword>
<dbReference type="PROSITE" id="PS50929">
    <property type="entry name" value="ABC_TM1F"/>
    <property type="match status" value="2"/>
</dbReference>
<feature type="transmembrane region" description="Helical" evidence="10">
    <location>
        <begin position="967"/>
        <end position="990"/>
    </location>
</feature>
<evidence type="ECO:0000256" key="5">
    <source>
        <dbReference type="ARBA" id="ARBA00022741"/>
    </source>
</evidence>
<dbReference type="InterPro" id="IPR017871">
    <property type="entry name" value="ABC_transporter-like_CS"/>
</dbReference>
<dbReference type="CDD" id="cd03249">
    <property type="entry name" value="ABC_MTABC3_MDL1_MDL2"/>
    <property type="match status" value="2"/>
</dbReference>
<evidence type="ECO:0000256" key="2">
    <source>
        <dbReference type="ARBA" id="ARBA00007577"/>
    </source>
</evidence>
<dbReference type="SUPFAM" id="SSF90123">
    <property type="entry name" value="ABC transporter transmembrane region"/>
    <property type="match status" value="2"/>
</dbReference>
<feature type="transmembrane region" description="Helical" evidence="10">
    <location>
        <begin position="442"/>
        <end position="465"/>
    </location>
</feature>
<feature type="transmembrane region" description="Helical" evidence="10">
    <location>
        <begin position="1111"/>
        <end position="1131"/>
    </location>
</feature>
<dbReference type="InterPro" id="IPR036640">
    <property type="entry name" value="ABC1_TM_sf"/>
</dbReference>
<feature type="compositionally biased region" description="Low complexity" evidence="9">
    <location>
        <begin position="1"/>
        <end position="11"/>
    </location>
</feature>
<organism evidence="13 14">
    <name type="scientific">Jaminaea rosea</name>
    <dbReference type="NCBI Taxonomy" id="1569628"/>
    <lineage>
        <taxon>Eukaryota</taxon>
        <taxon>Fungi</taxon>
        <taxon>Dikarya</taxon>
        <taxon>Basidiomycota</taxon>
        <taxon>Ustilaginomycotina</taxon>
        <taxon>Exobasidiomycetes</taxon>
        <taxon>Microstromatales</taxon>
        <taxon>Microstromatales incertae sedis</taxon>
        <taxon>Jaminaea</taxon>
    </lineage>
</organism>
<reference evidence="13 14" key="1">
    <citation type="journal article" date="2018" name="Mol. Biol. Evol.">
        <title>Broad Genomic Sampling Reveals a Smut Pathogenic Ancestry of the Fungal Clade Ustilaginomycotina.</title>
        <authorList>
            <person name="Kijpornyongpan T."/>
            <person name="Mondo S.J."/>
            <person name="Barry K."/>
            <person name="Sandor L."/>
            <person name="Lee J."/>
            <person name="Lipzen A."/>
            <person name="Pangilinan J."/>
            <person name="LaButti K."/>
            <person name="Hainaut M."/>
            <person name="Henrissat B."/>
            <person name="Grigoriev I.V."/>
            <person name="Spatafora J.W."/>
            <person name="Aime M.C."/>
        </authorList>
    </citation>
    <scope>NUCLEOTIDE SEQUENCE [LARGE SCALE GENOMIC DNA]</scope>
    <source>
        <strain evidence="13 14">MCA 5214</strain>
    </source>
</reference>
<dbReference type="GeneID" id="37028688"/>
<feature type="transmembrane region" description="Helical" evidence="10">
    <location>
        <begin position="1075"/>
        <end position="1099"/>
    </location>
</feature>
<evidence type="ECO:0000313" key="14">
    <source>
        <dbReference type="Proteomes" id="UP000245884"/>
    </source>
</evidence>
<dbReference type="FunFam" id="3.40.50.300:FF:000251">
    <property type="entry name" value="ABC transporter B family member 19"/>
    <property type="match status" value="1"/>
</dbReference>
<evidence type="ECO:0000256" key="6">
    <source>
        <dbReference type="ARBA" id="ARBA00022840"/>
    </source>
</evidence>
<accession>A0A316UKX3</accession>
<sequence>MSSSSPSSSSHPPAPPAQDGLQPVSVSDRPQEPLVEEAAGAVDAQQSPKQAGASVETAALGAALMAGGTGAVGVGGVESRDAVGAASAPQPHATASNGSAAGVTATTSSSAASSSDASHPQKTSNDPASSDSKHDSSEGSSDEDSEESDSEKVYRATLYDLFFRFATPFDLAFNAVGIVTAIAAGAAQPLMTIVFGNLTSSFLQYSYSLNQPPAVQEAARQTLKDAVAKDALLLLYIGIATFGATYIYSAAFVYTGEEVTRRFRETFLASTLRQDIAYFDKEGAGSITTRLQSDTHLIQEGISDKIPMSVMFIATFCTGFIVAYIKSWKLALAMTSIVPCIIVAGAVMNVFVTRFHQLELEYVAHGGSLAEEALSTVRTAKAFGAESRLVDLYDESNRLTTRQGVKKALMQGIGLGVFFFIIYSGYALAFYFGSKLIASGEIAPGVVINVIFSILIGAFSMAMLAPNLQALSFAFASAGKIIATIDRVPSIDSASPDGLKPDTCEGNIELRNVDFRYPARKNIQILFNFCLSVPKGKTTALVGASGSGKSTIVSLVERFYDPEAGQVFLDGHDLRDLNVTWLRSQISLVSQEPTLFACSIRDNILHGLINRGHATGLDDEKRQELVVEAAKVANAHGFIQQLPKGYDTLVGERGFLLSGGQKQRIAIARAIIGNPKILLLDEATSALDTQSEAIVQDALNNAAQGRTTITIAHRLSTIRDADNIVVMGKGEILEQGSHSELLAANGAYAGLVDAQKISANEEASNLYNDDGQIDEQEVAKEAKAEMPAGLDRTFSKKSIASVVLGRKADEEAGRKEHKMGTLYCLYRLLLINRRYALTLYLPAVLCSVASGAVYPAFAILMGTALQDYSVCASPDKMECPQPQRGEMRHNSDRNALFMFIIAILASMAIVFQTGSLMLAASILMEKLRKMTLRAYLRADCAFFDQDGVSSGTLTNALADNAQKINGLVGVTLGTVLQSISTLIVGFIIALAYGWKLALVCIACTPLTLSAGFVRLKLVVLKDAKIKKAHEGSAQRACEAAAAIRTVQSLTREVDCLDIYKRELVEPGKVTHRAAFLSNILFALSQAFSFGVIALGFWYGSTLLLNNEYDSGQFFTILTAVVFGSIQAGNVFNFVPDVSNFQNAANDTLKMLDSQPEIDTESDEGLKLQEMEGNIRFEGVHFRYPTRRSVRVLQGLSLDIKAGTYVALVGPSGCGKSTTIQLIERFYDVQGGSIKIDGHDVRDLHLKTLRKHVALVSQEPTLYDGTIAWNLSLGAFEDANKVTLEDMRRACRQANILQFVESLPDEFETNVGGKGTQLSGGQKQRLAIARALIRDPKILLLDEATSALDSTSEKVVQQALDSAARGRTTIAIAHRLSTISKADKIFCFKDGQVGEMGTHAALMAMNGLYADLVRMQDLQAH</sequence>
<feature type="compositionally biased region" description="Acidic residues" evidence="9">
    <location>
        <begin position="140"/>
        <end position="149"/>
    </location>
</feature>
<dbReference type="RefSeq" id="XP_025360196.1">
    <property type="nucleotide sequence ID" value="XM_025506865.1"/>
</dbReference>
<dbReference type="FunFam" id="1.20.1560.10:FF:000102">
    <property type="entry name" value="ABC multidrug transporter Mdr1"/>
    <property type="match status" value="1"/>
</dbReference>
<evidence type="ECO:0000256" key="7">
    <source>
        <dbReference type="ARBA" id="ARBA00022989"/>
    </source>
</evidence>
<dbReference type="STRING" id="1569628.A0A316UKX3"/>
<feature type="transmembrane region" description="Helical" evidence="10">
    <location>
        <begin position="408"/>
        <end position="430"/>
    </location>
</feature>
<dbReference type="Gene3D" id="3.40.50.300">
    <property type="entry name" value="P-loop containing nucleotide triphosphate hydrolases"/>
    <property type="match status" value="2"/>
</dbReference>
<feature type="domain" description="ABC transporter" evidence="11">
    <location>
        <begin position="1174"/>
        <end position="1414"/>
    </location>
</feature>
<keyword evidence="14" id="KW-1185">Reference proteome</keyword>
<keyword evidence="6" id="KW-0067">ATP-binding</keyword>
<dbReference type="InterPro" id="IPR011527">
    <property type="entry name" value="ABC1_TM_dom"/>
</dbReference>
<dbReference type="InterPro" id="IPR003439">
    <property type="entry name" value="ABC_transporter-like_ATP-bd"/>
</dbReference>
<dbReference type="InterPro" id="IPR039421">
    <property type="entry name" value="Type_1_exporter"/>
</dbReference>